<accession>A0A914GZ93</accession>
<evidence type="ECO:0000313" key="3">
    <source>
        <dbReference type="WBParaSite" id="Gr19_v10_g1271.t1"/>
    </source>
</evidence>
<dbReference type="AlphaFoldDB" id="A0A914GZ93"/>
<reference evidence="3" key="1">
    <citation type="submission" date="2022-11" db="UniProtKB">
        <authorList>
            <consortium name="WormBaseParasite"/>
        </authorList>
    </citation>
    <scope>IDENTIFICATION</scope>
</reference>
<evidence type="ECO:0000313" key="2">
    <source>
        <dbReference type="Proteomes" id="UP000887572"/>
    </source>
</evidence>
<keyword evidence="2" id="KW-1185">Reference proteome</keyword>
<sequence>MGILASIGVMNGGEVDGEATDAFERVNKRKVKRKMDFAEQMDKLVQNGQQQKDGEGTEKKRSGSCWDGTERRRKGSILFFCYDNRKVPINKFTFCVCCGGK</sequence>
<organism evidence="2 3">
    <name type="scientific">Globodera rostochiensis</name>
    <name type="common">Golden nematode worm</name>
    <name type="synonym">Heterodera rostochiensis</name>
    <dbReference type="NCBI Taxonomy" id="31243"/>
    <lineage>
        <taxon>Eukaryota</taxon>
        <taxon>Metazoa</taxon>
        <taxon>Ecdysozoa</taxon>
        <taxon>Nematoda</taxon>
        <taxon>Chromadorea</taxon>
        <taxon>Rhabditida</taxon>
        <taxon>Tylenchina</taxon>
        <taxon>Tylenchomorpha</taxon>
        <taxon>Tylenchoidea</taxon>
        <taxon>Heteroderidae</taxon>
        <taxon>Heteroderinae</taxon>
        <taxon>Globodera</taxon>
    </lineage>
</organism>
<dbReference type="WBParaSite" id="Gr19_v10_g1271.t1">
    <property type="protein sequence ID" value="Gr19_v10_g1271.t1"/>
    <property type="gene ID" value="Gr19_v10_g1271"/>
</dbReference>
<evidence type="ECO:0000256" key="1">
    <source>
        <dbReference type="SAM" id="MobiDB-lite"/>
    </source>
</evidence>
<feature type="compositionally biased region" description="Basic and acidic residues" evidence="1">
    <location>
        <begin position="52"/>
        <end position="61"/>
    </location>
</feature>
<proteinExistence type="predicted"/>
<name>A0A914GZ93_GLORO</name>
<dbReference type="Proteomes" id="UP000887572">
    <property type="component" value="Unplaced"/>
</dbReference>
<feature type="region of interest" description="Disordered" evidence="1">
    <location>
        <begin position="42"/>
        <end position="69"/>
    </location>
</feature>
<protein>
    <submittedName>
        <fullName evidence="3">Uncharacterized protein</fullName>
    </submittedName>
</protein>